<dbReference type="InterPro" id="IPR036291">
    <property type="entry name" value="NAD(P)-bd_dom_sf"/>
</dbReference>
<evidence type="ECO:0000256" key="3">
    <source>
        <dbReference type="SAM" id="Phobius"/>
    </source>
</evidence>
<dbReference type="SUPFAM" id="SSF51735">
    <property type="entry name" value="NAD(P)-binding Rossmann-fold domains"/>
    <property type="match status" value="1"/>
</dbReference>
<keyword evidence="5" id="KW-1185">Reference proteome</keyword>
<organism evidence="4 5">
    <name type="scientific">Lophiotrema nucula</name>
    <dbReference type="NCBI Taxonomy" id="690887"/>
    <lineage>
        <taxon>Eukaryota</taxon>
        <taxon>Fungi</taxon>
        <taxon>Dikarya</taxon>
        <taxon>Ascomycota</taxon>
        <taxon>Pezizomycotina</taxon>
        <taxon>Dothideomycetes</taxon>
        <taxon>Pleosporomycetidae</taxon>
        <taxon>Pleosporales</taxon>
        <taxon>Lophiotremataceae</taxon>
        <taxon>Lophiotrema</taxon>
    </lineage>
</organism>
<evidence type="ECO:0000313" key="5">
    <source>
        <dbReference type="Proteomes" id="UP000799770"/>
    </source>
</evidence>
<accession>A0A6A5ZPP0</accession>
<keyword evidence="3" id="KW-0472">Membrane</keyword>
<keyword evidence="2" id="KW-0560">Oxidoreductase</keyword>
<sequence>MTDLKGTLIVTGANGGLGSAIVSQIVLSLQLNASYHGVYTVRNAASAHSLDAALVDRGSFRSPQRGNSPSSHSHEKISLDLSRLSNVRKAAAEINDRVAAGIIPHIHAIVLNAGYEEFEKQTWTEDGLDTTFATNYLGHWLLTVLLLQSMDREVGRVLWISSWSHNPHDPRNSWNGSFKEYNTIFNSGSIDSIAKGSWSLTKDDKTGWAAGYRRYGASKLCGVTTISELQRRLDQDSILKNISVLGIDPGLVNTGIARRSGSWFFRVLLWQLLLPAIAAITIYFFPNGPLRPARKSASDIIAAALKSGPPPLSARPKGLYLNGSELGARNPEGKDPANGAMLWRDTLRYTQLEDGETSLESWR</sequence>
<comment type="similarity">
    <text evidence="1">Belongs to the short-chain dehydrogenases/reductases (SDR) family.</text>
</comment>
<reference evidence="4" key="1">
    <citation type="journal article" date="2020" name="Stud. Mycol.">
        <title>101 Dothideomycetes genomes: a test case for predicting lifestyles and emergence of pathogens.</title>
        <authorList>
            <person name="Haridas S."/>
            <person name="Albert R."/>
            <person name="Binder M."/>
            <person name="Bloem J."/>
            <person name="Labutti K."/>
            <person name="Salamov A."/>
            <person name="Andreopoulos B."/>
            <person name="Baker S."/>
            <person name="Barry K."/>
            <person name="Bills G."/>
            <person name="Bluhm B."/>
            <person name="Cannon C."/>
            <person name="Castanera R."/>
            <person name="Culley D."/>
            <person name="Daum C."/>
            <person name="Ezra D."/>
            <person name="Gonzalez J."/>
            <person name="Henrissat B."/>
            <person name="Kuo A."/>
            <person name="Liang C."/>
            <person name="Lipzen A."/>
            <person name="Lutzoni F."/>
            <person name="Magnuson J."/>
            <person name="Mondo S."/>
            <person name="Nolan M."/>
            <person name="Ohm R."/>
            <person name="Pangilinan J."/>
            <person name="Park H.-J."/>
            <person name="Ramirez L."/>
            <person name="Alfaro M."/>
            <person name="Sun H."/>
            <person name="Tritt A."/>
            <person name="Yoshinaga Y."/>
            <person name="Zwiers L.-H."/>
            <person name="Turgeon B."/>
            <person name="Goodwin S."/>
            <person name="Spatafora J."/>
            <person name="Crous P."/>
            <person name="Grigoriev I."/>
        </authorList>
    </citation>
    <scope>NUCLEOTIDE SEQUENCE</scope>
    <source>
        <strain evidence="4">CBS 627.86</strain>
    </source>
</reference>
<dbReference type="GO" id="GO:0016491">
    <property type="term" value="F:oxidoreductase activity"/>
    <property type="evidence" value="ECO:0007669"/>
    <property type="project" value="UniProtKB-KW"/>
</dbReference>
<evidence type="ECO:0000313" key="4">
    <source>
        <dbReference type="EMBL" id="KAF2120954.1"/>
    </source>
</evidence>
<dbReference type="Proteomes" id="UP000799770">
    <property type="component" value="Unassembled WGS sequence"/>
</dbReference>
<keyword evidence="3" id="KW-1133">Transmembrane helix</keyword>
<dbReference type="AlphaFoldDB" id="A0A6A5ZPP0"/>
<dbReference type="PANTHER" id="PTHR24320">
    <property type="entry name" value="RETINOL DEHYDROGENASE"/>
    <property type="match status" value="1"/>
</dbReference>
<evidence type="ECO:0000256" key="1">
    <source>
        <dbReference type="ARBA" id="ARBA00006484"/>
    </source>
</evidence>
<evidence type="ECO:0000256" key="2">
    <source>
        <dbReference type="ARBA" id="ARBA00023002"/>
    </source>
</evidence>
<keyword evidence="3" id="KW-0812">Transmembrane</keyword>
<dbReference type="PANTHER" id="PTHR24320:SF152">
    <property type="entry name" value="SHORT-CHAIN DEHYDROGENASE_REDUCTASE FAMILY PROTEIN"/>
    <property type="match status" value="1"/>
</dbReference>
<dbReference type="Pfam" id="PF00106">
    <property type="entry name" value="adh_short"/>
    <property type="match status" value="1"/>
</dbReference>
<proteinExistence type="inferred from homology"/>
<gene>
    <name evidence="4" type="ORF">BDV96DRAFT_281639</name>
</gene>
<protein>
    <recommendedName>
        <fullName evidence="6">Short-chain dehydrogenase</fullName>
    </recommendedName>
</protein>
<dbReference type="EMBL" id="ML977313">
    <property type="protein sequence ID" value="KAF2120954.1"/>
    <property type="molecule type" value="Genomic_DNA"/>
</dbReference>
<name>A0A6A5ZPP0_9PLEO</name>
<dbReference type="InterPro" id="IPR002347">
    <property type="entry name" value="SDR_fam"/>
</dbReference>
<dbReference type="Gene3D" id="3.40.50.720">
    <property type="entry name" value="NAD(P)-binding Rossmann-like Domain"/>
    <property type="match status" value="1"/>
</dbReference>
<dbReference type="PRINTS" id="PR00081">
    <property type="entry name" value="GDHRDH"/>
</dbReference>
<evidence type="ECO:0008006" key="6">
    <source>
        <dbReference type="Google" id="ProtNLM"/>
    </source>
</evidence>
<feature type="transmembrane region" description="Helical" evidence="3">
    <location>
        <begin position="263"/>
        <end position="285"/>
    </location>
</feature>
<dbReference type="OrthoDB" id="191139at2759"/>